<gene>
    <name evidence="3" type="ORF">EWM64_g1106</name>
</gene>
<dbReference type="Pfam" id="PF20152">
    <property type="entry name" value="DUF6534"/>
    <property type="match status" value="1"/>
</dbReference>
<reference evidence="3 4" key="1">
    <citation type="submission" date="2019-02" db="EMBL/GenBank/DDBJ databases">
        <title>Genome sequencing of the rare red list fungi Hericium alpestre (H. flagellum).</title>
        <authorList>
            <person name="Buettner E."/>
            <person name="Kellner H."/>
        </authorList>
    </citation>
    <scope>NUCLEOTIDE SEQUENCE [LARGE SCALE GENOMIC DNA]</scope>
    <source>
        <strain evidence="3 4">DSM 108284</strain>
    </source>
</reference>
<protein>
    <recommendedName>
        <fullName evidence="2">DUF6534 domain-containing protein</fullName>
    </recommendedName>
</protein>
<feature type="transmembrane region" description="Helical" evidence="1">
    <location>
        <begin position="231"/>
        <end position="253"/>
    </location>
</feature>
<dbReference type="InterPro" id="IPR045339">
    <property type="entry name" value="DUF6534"/>
</dbReference>
<feature type="domain" description="DUF6534" evidence="2">
    <location>
        <begin position="200"/>
        <end position="285"/>
    </location>
</feature>
<sequence length="355" mass="39066">MAVAGLPNIDNTIGAAFIGWGVSSLIFGILCIQVYTYFERYTNDNSAYKSLVLWLWLLEALHQAFVGHCVYYYEVTNYGNLLVFIDRPVWTLSVQVVLGAFVGLIVKMCFGLRVWKFSKHNYLVTGTIVSFLSSEDADGAVTIRIRHGVHHQIVSILPPVQDAASTYCATDSKYASHKHLSSNIDTALQTIGTASLALGAATDIFTAASLSYFLHKMRTGYQKSDTLINRLILYSVNTGFLTSAVSIAVLALYNTMPDNFIFMGAYFVLSKLYANSCVATLNTRRFVRGKGTDREEEGTGPTFMMVGNPFRSGGRGNVSDMGRSNGKTGLNPIEVDVRHEISVTSDTGPTYSKEW</sequence>
<accession>A0A4Z0A9D4</accession>
<feature type="transmembrane region" description="Helical" evidence="1">
    <location>
        <begin position="50"/>
        <end position="73"/>
    </location>
</feature>
<dbReference type="AlphaFoldDB" id="A0A4Z0A9D4"/>
<evidence type="ECO:0000256" key="1">
    <source>
        <dbReference type="SAM" id="Phobius"/>
    </source>
</evidence>
<keyword evidence="1" id="KW-0812">Transmembrane</keyword>
<dbReference type="PANTHER" id="PTHR40465:SF1">
    <property type="entry name" value="DUF6534 DOMAIN-CONTAINING PROTEIN"/>
    <property type="match status" value="1"/>
</dbReference>
<comment type="caution">
    <text evidence="3">The sequence shown here is derived from an EMBL/GenBank/DDBJ whole genome shotgun (WGS) entry which is preliminary data.</text>
</comment>
<dbReference type="Proteomes" id="UP000298061">
    <property type="component" value="Unassembled WGS sequence"/>
</dbReference>
<keyword evidence="1" id="KW-1133">Transmembrane helix</keyword>
<evidence type="ECO:0000313" key="3">
    <source>
        <dbReference type="EMBL" id="TFY82911.1"/>
    </source>
</evidence>
<proteinExistence type="predicted"/>
<dbReference type="EMBL" id="SFCI01000068">
    <property type="protein sequence ID" value="TFY82911.1"/>
    <property type="molecule type" value="Genomic_DNA"/>
</dbReference>
<feature type="transmembrane region" description="Helical" evidence="1">
    <location>
        <begin position="93"/>
        <end position="115"/>
    </location>
</feature>
<dbReference type="OrthoDB" id="3190888at2759"/>
<feature type="transmembrane region" description="Helical" evidence="1">
    <location>
        <begin position="12"/>
        <end position="38"/>
    </location>
</feature>
<feature type="transmembrane region" description="Helical" evidence="1">
    <location>
        <begin position="259"/>
        <end position="281"/>
    </location>
</feature>
<name>A0A4Z0A9D4_9AGAM</name>
<dbReference type="PANTHER" id="PTHR40465">
    <property type="entry name" value="CHROMOSOME 1, WHOLE GENOME SHOTGUN SEQUENCE"/>
    <property type="match status" value="1"/>
</dbReference>
<keyword evidence="1" id="KW-0472">Membrane</keyword>
<organism evidence="3 4">
    <name type="scientific">Hericium alpestre</name>
    <dbReference type="NCBI Taxonomy" id="135208"/>
    <lineage>
        <taxon>Eukaryota</taxon>
        <taxon>Fungi</taxon>
        <taxon>Dikarya</taxon>
        <taxon>Basidiomycota</taxon>
        <taxon>Agaricomycotina</taxon>
        <taxon>Agaricomycetes</taxon>
        <taxon>Russulales</taxon>
        <taxon>Hericiaceae</taxon>
        <taxon>Hericium</taxon>
    </lineage>
</organism>
<keyword evidence="4" id="KW-1185">Reference proteome</keyword>
<evidence type="ECO:0000259" key="2">
    <source>
        <dbReference type="Pfam" id="PF20152"/>
    </source>
</evidence>
<evidence type="ECO:0000313" key="4">
    <source>
        <dbReference type="Proteomes" id="UP000298061"/>
    </source>
</evidence>